<dbReference type="RefSeq" id="XP_023624729.1">
    <property type="nucleotide sequence ID" value="XM_023768961.1"/>
</dbReference>
<proteinExistence type="predicted"/>
<feature type="compositionally biased region" description="Polar residues" evidence="1">
    <location>
        <begin position="14"/>
        <end position="23"/>
    </location>
</feature>
<evidence type="ECO:0000256" key="1">
    <source>
        <dbReference type="SAM" id="MobiDB-lite"/>
    </source>
</evidence>
<organism evidence="2 3">
    <name type="scientific">Ramularia collo-cygni</name>
    <dbReference type="NCBI Taxonomy" id="112498"/>
    <lineage>
        <taxon>Eukaryota</taxon>
        <taxon>Fungi</taxon>
        <taxon>Dikarya</taxon>
        <taxon>Ascomycota</taxon>
        <taxon>Pezizomycotina</taxon>
        <taxon>Dothideomycetes</taxon>
        <taxon>Dothideomycetidae</taxon>
        <taxon>Mycosphaerellales</taxon>
        <taxon>Mycosphaerellaceae</taxon>
        <taxon>Ramularia</taxon>
    </lineage>
</organism>
<name>A0A2D3USM8_9PEZI</name>
<evidence type="ECO:0000313" key="3">
    <source>
        <dbReference type="Proteomes" id="UP000225277"/>
    </source>
</evidence>
<dbReference type="GeneID" id="35598872"/>
<reference evidence="2 3" key="1">
    <citation type="submission" date="2016-03" db="EMBL/GenBank/DDBJ databases">
        <authorList>
            <person name="Ploux O."/>
        </authorList>
    </citation>
    <scope>NUCLEOTIDE SEQUENCE [LARGE SCALE GENOMIC DNA]</scope>
    <source>
        <strain evidence="2 3">URUG2</strain>
    </source>
</reference>
<evidence type="ECO:0000313" key="2">
    <source>
        <dbReference type="EMBL" id="CZT17838.1"/>
    </source>
</evidence>
<gene>
    <name evidence="2" type="ORF">RCC_03674</name>
</gene>
<dbReference type="EMBL" id="FJUY01000004">
    <property type="protein sequence ID" value="CZT17838.1"/>
    <property type="molecule type" value="Genomic_DNA"/>
</dbReference>
<dbReference type="AlphaFoldDB" id="A0A2D3USM8"/>
<keyword evidence="3" id="KW-1185">Reference proteome</keyword>
<dbReference type="InterPro" id="IPR022085">
    <property type="entry name" value="OpdG"/>
</dbReference>
<accession>A0A2D3USM8</accession>
<dbReference type="OrthoDB" id="3877747at2759"/>
<feature type="region of interest" description="Disordered" evidence="1">
    <location>
        <begin position="1"/>
        <end position="32"/>
    </location>
</feature>
<dbReference type="Proteomes" id="UP000225277">
    <property type="component" value="Unassembled WGS sequence"/>
</dbReference>
<protein>
    <submittedName>
        <fullName evidence="2">Uncharacterized protein</fullName>
    </submittedName>
</protein>
<sequence>MAETWDPEELSAILDSTQPSLSQAEHDPTFPSRSQEYEDMIRAITPSSPEGRIIRTLQGFLEDKLDTKTAADILASTMSRQCSSESRDACSLWGQICRRGETWPEQKLVRLGDLVVEMAKLSYALPAYPYDSDEPVQGSSSFKELPGFGQELAGHLQGPKCYGLRFMPPLDEHADTAARAPKSMTDIKVDASVPIAVRSLHRNISTFAAILSRHYIQGSLKPKCVDSRGLACYTIVAALEHELSENEAKQGADGLTTMPDQDWTAFRTPQPSLEMPAATQWLSILGRGLFDGISSAMHPPGPIWSRLGGSDEITMER</sequence>
<dbReference type="Pfam" id="PF12311">
    <property type="entry name" value="DUF3632"/>
    <property type="match status" value="1"/>
</dbReference>